<evidence type="ECO:0000256" key="1">
    <source>
        <dbReference type="SAM" id="MobiDB-lite"/>
    </source>
</evidence>
<feature type="compositionally biased region" description="Polar residues" evidence="1">
    <location>
        <begin position="7"/>
        <end position="36"/>
    </location>
</feature>
<dbReference type="EMBL" id="JATAAI010000011">
    <property type="protein sequence ID" value="KAK1742391.1"/>
    <property type="molecule type" value="Genomic_DNA"/>
</dbReference>
<accession>A0AAD9DCE2</accession>
<dbReference type="Proteomes" id="UP001224775">
    <property type="component" value="Unassembled WGS sequence"/>
</dbReference>
<sequence>MRFRFMNQMSKSFRLSGGQSSSVGARQSTNQMTQMPSFQATVQRTLQTKSTGKVALQRRLLSGNVIQTSRAALVVEGASIVLATLEGISDPNLPRGWDAGVMDDDDGG</sequence>
<feature type="region of interest" description="Disordered" evidence="1">
    <location>
        <begin position="1"/>
        <end position="36"/>
    </location>
</feature>
<reference evidence="2" key="1">
    <citation type="submission" date="2023-06" db="EMBL/GenBank/DDBJ databases">
        <title>Survivors Of The Sea: Transcriptome response of Skeletonema marinoi to long-term dormancy.</title>
        <authorList>
            <person name="Pinder M.I.M."/>
            <person name="Kourtchenko O."/>
            <person name="Robertson E.K."/>
            <person name="Larsson T."/>
            <person name="Maumus F."/>
            <person name="Osuna-Cruz C.M."/>
            <person name="Vancaester E."/>
            <person name="Stenow R."/>
            <person name="Vandepoele K."/>
            <person name="Ploug H."/>
            <person name="Bruchert V."/>
            <person name="Godhe A."/>
            <person name="Topel M."/>
        </authorList>
    </citation>
    <scope>NUCLEOTIDE SEQUENCE</scope>
    <source>
        <strain evidence="2">R05AC</strain>
    </source>
</reference>
<evidence type="ECO:0000313" key="2">
    <source>
        <dbReference type="EMBL" id="KAK1742391.1"/>
    </source>
</evidence>
<comment type="caution">
    <text evidence="2">The sequence shown here is derived from an EMBL/GenBank/DDBJ whole genome shotgun (WGS) entry which is preliminary data.</text>
</comment>
<dbReference type="AlphaFoldDB" id="A0AAD9DCE2"/>
<name>A0AAD9DCE2_9STRA</name>
<gene>
    <name evidence="2" type="ORF">QTG54_006956</name>
</gene>
<proteinExistence type="predicted"/>
<protein>
    <submittedName>
        <fullName evidence="2">Uncharacterized protein</fullName>
    </submittedName>
</protein>
<organism evidence="2 3">
    <name type="scientific">Skeletonema marinoi</name>
    <dbReference type="NCBI Taxonomy" id="267567"/>
    <lineage>
        <taxon>Eukaryota</taxon>
        <taxon>Sar</taxon>
        <taxon>Stramenopiles</taxon>
        <taxon>Ochrophyta</taxon>
        <taxon>Bacillariophyta</taxon>
        <taxon>Coscinodiscophyceae</taxon>
        <taxon>Thalassiosirophycidae</taxon>
        <taxon>Thalassiosirales</taxon>
        <taxon>Skeletonemataceae</taxon>
        <taxon>Skeletonema</taxon>
        <taxon>Skeletonema marinoi-dohrnii complex</taxon>
    </lineage>
</organism>
<keyword evidence="3" id="KW-1185">Reference proteome</keyword>
<evidence type="ECO:0000313" key="3">
    <source>
        <dbReference type="Proteomes" id="UP001224775"/>
    </source>
</evidence>